<dbReference type="InterPro" id="IPR036397">
    <property type="entry name" value="RNaseH_sf"/>
</dbReference>
<organism evidence="1 2">
    <name type="scientific">Dryococelus australis</name>
    <dbReference type="NCBI Taxonomy" id="614101"/>
    <lineage>
        <taxon>Eukaryota</taxon>
        <taxon>Metazoa</taxon>
        <taxon>Ecdysozoa</taxon>
        <taxon>Arthropoda</taxon>
        <taxon>Hexapoda</taxon>
        <taxon>Insecta</taxon>
        <taxon>Pterygota</taxon>
        <taxon>Neoptera</taxon>
        <taxon>Polyneoptera</taxon>
        <taxon>Phasmatodea</taxon>
        <taxon>Verophasmatodea</taxon>
        <taxon>Anareolatae</taxon>
        <taxon>Phasmatidae</taxon>
        <taxon>Eurycanthinae</taxon>
        <taxon>Dryococelus</taxon>
    </lineage>
</organism>
<proteinExistence type="predicted"/>
<sequence length="226" mass="25784">MTRWALLIKEFNIQIKDIRDPHNIESDALSRVQFGRLTGPEPTETAKTKELRVLAALTKANVILHDIIPKRLSQEIHVHRCTVSPRRDYYMFGKQSPLESEWNVILPAELQVEPLHLSGVTFLRSLQMFKNSGEHLQGMVQPLLPEFPLSLVASDFLDLSLSPYQERKILLDKCKKFVQELGKPTTVIKDKETQFTSKIWSTGLTKMGVKTTSISVRHPHSNPIHA</sequence>
<name>A0ABQ9H1E6_9NEOP</name>
<dbReference type="InterPro" id="IPR012337">
    <property type="entry name" value="RNaseH-like_sf"/>
</dbReference>
<evidence type="ECO:0000313" key="1">
    <source>
        <dbReference type="EMBL" id="KAJ8878130.1"/>
    </source>
</evidence>
<dbReference type="Proteomes" id="UP001159363">
    <property type="component" value="Chromosome 7"/>
</dbReference>
<keyword evidence="2" id="KW-1185">Reference proteome</keyword>
<comment type="caution">
    <text evidence="1">The sequence shown here is derived from an EMBL/GenBank/DDBJ whole genome shotgun (WGS) entry which is preliminary data.</text>
</comment>
<gene>
    <name evidence="1" type="ORF">PR048_022597</name>
</gene>
<reference evidence="1 2" key="1">
    <citation type="submission" date="2023-02" db="EMBL/GenBank/DDBJ databases">
        <title>LHISI_Scaffold_Assembly.</title>
        <authorList>
            <person name="Stuart O.P."/>
            <person name="Cleave R."/>
            <person name="Magrath M.J.L."/>
            <person name="Mikheyev A.S."/>
        </authorList>
    </citation>
    <scope>NUCLEOTIDE SEQUENCE [LARGE SCALE GENOMIC DNA]</scope>
    <source>
        <strain evidence="1">Daus_M_001</strain>
        <tissue evidence="1">Leg muscle</tissue>
    </source>
</reference>
<evidence type="ECO:0000313" key="2">
    <source>
        <dbReference type="Proteomes" id="UP001159363"/>
    </source>
</evidence>
<dbReference type="EMBL" id="JARBHB010000008">
    <property type="protein sequence ID" value="KAJ8878130.1"/>
    <property type="molecule type" value="Genomic_DNA"/>
</dbReference>
<dbReference type="Gene3D" id="3.30.420.10">
    <property type="entry name" value="Ribonuclease H-like superfamily/Ribonuclease H"/>
    <property type="match status" value="1"/>
</dbReference>
<accession>A0ABQ9H1E6</accession>
<protein>
    <submittedName>
        <fullName evidence="1">Uncharacterized protein</fullName>
    </submittedName>
</protein>
<dbReference type="SUPFAM" id="SSF53098">
    <property type="entry name" value="Ribonuclease H-like"/>
    <property type="match status" value="1"/>
</dbReference>